<reference evidence="3" key="1">
    <citation type="submission" date="2016-10" db="EMBL/GenBank/DDBJ databases">
        <authorList>
            <person name="Varghese N."/>
            <person name="Submissions S."/>
        </authorList>
    </citation>
    <scope>NUCLEOTIDE SEQUENCE [LARGE SCALE GENOMIC DNA]</scope>
    <source>
        <strain evidence="3">DSM 15363</strain>
    </source>
</reference>
<dbReference type="OrthoDB" id="1440135at2"/>
<keyword evidence="3" id="KW-1185">Reference proteome</keyword>
<accession>A0A1G8DRB7</accession>
<evidence type="ECO:0000313" key="3">
    <source>
        <dbReference type="Proteomes" id="UP000199492"/>
    </source>
</evidence>
<organism evidence="2 3">
    <name type="scientific">Winogradskyella thalassocola</name>
    <dbReference type="NCBI Taxonomy" id="262004"/>
    <lineage>
        <taxon>Bacteria</taxon>
        <taxon>Pseudomonadati</taxon>
        <taxon>Bacteroidota</taxon>
        <taxon>Flavobacteriia</taxon>
        <taxon>Flavobacteriales</taxon>
        <taxon>Flavobacteriaceae</taxon>
        <taxon>Winogradskyella</taxon>
    </lineage>
</organism>
<dbReference type="EMBL" id="FNCZ01000003">
    <property type="protein sequence ID" value="SDH60213.1"/>
    <property type="molecule type" value="Genomic_DNA"/>
</dbReference>
<protein>
    <recommendedName>
        <fullName evidence="4">DUF4251 domain-containing protein</fullName>
    </recommendedName>
</protein>
<dbReference type="AlphaFoldDB" id="A0A1G8DRB7"/>
<keyword evidence="1" id="KW-0732">Signal</keyword>
<dbReference type="Gene3D" id="2.40.128.410">
    <property type="match status" value="1"/>
</dbReference>
<evidence type="ECO:0000313" key="2">
    <source>
        <dbReference type="EMBL" id="SDH60213.1"/>
    </source>
</evidence>
<feature type="chain" id="PRO_5011478207" description="DUF4251 domain-containing protein" evidence="1">
    <location>
        <begin position="22"/>
        <end position="153"/>
    </location>
</feature>
<evidence type="ECO:0000256" key="1">
    <source>
        <dbReference type="SAM" id="SignalP"/>
    </source>
</evidence>
<proteinExistence type="predicted"/>
<dbReference type="RefSeq" id="WP_092467699.1">
    <property type="nucleotide sequence ID" value="NZ_FNCZ01000003.1"/>
</dbReference>
<gene>
    <name evidence="2" type="ORF">SAMN04489796_103287</name>
</gene>
<dbReference type="Proteomes" id="UP000199492">
    <property type="component" value="Unassembled WGS sequence"/>
</dbReference>
<dbReference type="STRING" id="262004.SAMN04489796_103287"/>
<feature type="signal peptide" evidence="1">
    <location>
        <begin position="1"/>
        <end position="21"/>
    </location>
</feature>
<evidence type="ECO:0008006" key="4">
    <source>
        <dbReference type="Google" id="ProtNLM"/>
    </source>
</evidence>
<name>A0A1G8DRB7_9FLAO</name>
<sequence length="153" mass="16945">MKKLILLVLLFSLSASTLVIAQSKTSQKETLASTYHNSKTAVKSQHYQFVANVIHNSQEREILDGAINEIRINKLDVSGQLHGFSKDKTIYTLKDSNSKIETAFNDDNQQISIAIKTKAYSIAIEVKPNGNAFLTLTGTDSSKLLYTGRLVKL</sequence>